<dbReference type="Pfam" id="PF02609">
    <property type="entry name" value="Exonuc_VII_S"/>
    <property type="match status" value="1"/>
</dbReference>
<evidence type="ECO:0000256" key="6">
    <source>
        <dbReference type="SAM" id="MobiDB-lite"/>
    </source>
</evidence>
<comment type="similarity">
    <text evidence="1">Belongs to the XseB family.</text>
</comment>
<dbReference type="KEGG" id="ebz:J7S26_01385"/>
<reference evidence="7 9" key="1">
    <citation type="submission" date="2019-11" db="EMBL/GenBank/DDBJ databases">
        <title>Eggerthellaceae novel genus isolated from the rectal contents of marmort.</title>
        <authorList>
            <person name="Zhang G."/>
        </authorList>
    </citation>
    <scope>NUCLEOTIDE SEQUENCE [LARGE SCALE GENOMIC DNA]</scope>
    <source>
        <strain evidence="7">Zg-886</strain>
        <strain evidence="9">zg-886</strain>
    </source>
</reference>
<dbReference type="InterPro" id="IPR003761">
    <property type="entry name" value="Exonuc_VII_S"/>
</dbReference>
<evidence type="ECO:0000313" key="9">
    <source>
        <dbReference type="Proteomes" id="UP000636394"/>
    </source>
</evidence>
<evidence type="ECO:0000256" key="5">
    <source>
        <dbReference type="ARBA" id="ARBA00022839"/>
    </source>
</evidence>
<dbReference type="GO" id="GO:0008855">
    <property type="term" value="F:exodeoxyribonuclease VII activity"/>
    <property type="evidence" value="ECO:0007669"/>
    <property type="project" value="UniProtKB-EC"/>
</dbReference>
<evidence type="ECO:0000256" key="3">
    <source>
        <dbReference type="ARBA" id="ARBA00022722"/>
    </source>
</evidence>
<dbReference type="GO" id="GO:0006308">
    <property type="term" value="P:DNA catabolic process"/>
    <property type="evidence" value="ECO:0007669"/>
    <property type="project" value="InterPro"/>
</dbReference>
<dbReference type="InterPro" id="IPR037004">
    <property type="entry name" value="Exonuc_VII_ssu_sf"/>
</dbReference>
<sequence>MRADEYESFSEIKGRLDEIVQAVGDDALPLDDALTLYEEAVALGLRVSDLLEESITEEELTEAAADGQPLPDSDGSAASQEV</sequence>
<evidence type="ECO:0000313" key="10">
    <source>
        <dbReference type="Proteomes" id="UP000671910"/>
    </source>
</evidence>
<dbReference type="EMBL" id="CP072829">
    <property type="protein sequence ID" value="QTU84613.1"/>
    <property type="molecule type" value="Genomic_DNA"/>
</dbReference>
<dbReference type="EMBL" id="WPCR01000001">
    <property type="protein sequence ID" value="NHM13305.1"/>
    <property type="molecule type" value="Genomic_DNA"/>
</dbReference>
<organism evidence="8 10">
    <name type="scientific">Xiamenia xianingshaonis</name>
    <dbReference type="NCBI Taxonomy" id="2682776"/>
    <lineage>
        <taxon>Bacteria</taxon>
        <taxon>Bacillati</taxon>
        <taxon>Actinomycetota</taxon>
        <taxon>Coriobacteriia</taxon>
        <taxon>Eggerthellales</taxon>
        <taxon>Eggerthellaceae</taxon>
        <taxon>Xiamenia</taxon>
    </lineage>
</organism>
<evidence type="ECO:0000256" key="1">
    <source>
        <dbReference type="ARBA" id="ARBA00009998"/>
    </source>
</evidence>
<name>A0A9E6MR83_9ACTN</name>
<dbReference type="EC" id="3.1.11.6" evidence="8"/>
<dbReference type="GO" id="GO:0009318">
    <property type="term" value="C:exodeoxyribonuclease VII complex"/>
    <property type="evidence" value="ECO:0007669"/>
    <property type="project" value="InterPro"/>
</dbReference>
<evidence type="ECO:0000256" key="4">
    <source>
        <dbReference type="ARBA" id="ARBA00022801"/>
    </source>
</evidence>
<feature type="region of interest" description="Disordered" evidence="6">
    <location>
        <begin position="57"/>
        <end position="82"/>
    </location>
</feature>
<dbReference type="Proteomes" id="UP000671910">
    <property type="component" value="Chromosome"/>
</dbReference>
<keyword evidence="9" id="KW-1185">Reference proteome</keyword>
<evidence type="ECO:0000313" key="7">
    <source>
        <dbReference type="EMBL" id="NHM13305.1"/>
    </source>
</evidence>
<evidence type="ECO:0000256" key="2">
    <source>
        <dbReference type="ARBA" id="ARBA00022490"/>
    </source>
</evidence>
<protein>
    <submittedName>
        <fullName evidence="8">Exodeoxyribonuclease VII small subunit</fullName>
        <ecNumber evidence="8">3.1.11.6</ecNumber>
    </submittedName>
</protein>
<evidence type="ECO:0000313" key="8">
    <source>
        <dbReference type="EMBL" id="QTU84613.1"/>
    </source>
</evidence>
<dbReference type="SUPFAM" id="SSF116842">
    <property type="entry name" value="XseB-like"/>
    <property type="match status" value="1"/>
</dbReference>
<gene>
    <name evidence="7" type="ORF">GMI68_00715</name>
    <name evidence="8" type="ORF">J7S26_01385</name>
</gene>
<keyword evidence="5" id="KW-0269">Exonuclease</keyword>
<keyword evidence="4 8" id="KW-0378">Hydrolase</keyword>
<accession>A0A9E6MR83</accession>
<proteinExistence type="inferred from homology"/>
<dbReference type="AlphaFoldDB" id="A0A9E6MR83"/>
<keyword evidence="2" id="KW-0963">Cytoplasm</keyword>
<reference evidence="8" key="2">
    <citation type="submission" date="2021-04" db="EMBL/GenBank/DDBJ databases">
        <title>Novel species in family Eggerthellaceae.</title>
        <authorList>
            <person name="Zhang G."/>
        </authorList>
    </citation>
    <scope>NUCLEOTIDE SEQUENCE</scope>
    <source>
        <strain evidence="8">Zg-886</strain>
    </source>
</reference>
<dbReference type="RefSeq" id="WP_165060068.1">
    <property type="nucleotide sequence ID" value="NZ_CP072829.1"/>
</dbReference>
<dbReference type="Proteomes" id="UP000636394">
    <property type="component" value="Unassembled WGS sequence"/>
</dbReference>
<dbReference type="Gene3D" id="1.10.287.1040">
    <property type="entry name" value="Exonuclease VII, small subunit"/>
    <property type="match status" value="1"/>
</dbReference>
<keyword evidence="3" id="KW-0540">Nuclease</keyword>